<protein>
    <submittedName>
        <fullName evidence="3">Crotonase</fullName>
    </submittedName>
</protein>
<gene>
    <name evidence="3" type="ORF">FRC96_13050</name>
</gene>
<evidence type="ECO:0000313" key="3">
    <source>
        <dbReference type="EMBL" id="TXD34542.1"/>
    </source>
</evidence>
<comment type="similarity">
    <text evidence="1 2">Belongs to the enoyl-CoA hydratase/isomerase family.</text>
</comment>
<dbReference type="InterPro" id="IPR018376">
    <property type="entry name" value="Enoyl-CoA_hyd/isom_CS"/>
</dbReference>
<dbReference type="InterPro" id="IPR029045">
    <property type="entry name" value="ClpP/crotonase-like_dom_sf"/>
</dbReference>
<dbReference type="Proteomes" id="UP000321046">
    <property type="component" value="Unassembled WGS sequence"/>
</dbReference>
<accession>A0A5C6WYH3</accession>
<dbReference type="EMBL" id="VOSL01000054">
    <property type="protein sequence ID" value="TXD34542.1"/>
    <property type="molecule type" value="Genomic_DNA"/>
</dbReference>
<dbReference type="InterPro" id="IPR014748">
    <property type="entry name" value="Enoyl-CoA_hydra_C"/>
</dbReference>
<proteinExistence type="inferred from homology"/>
<evidence type="ECO:0000256" key="2">
    <source>
        <dbReference type="RuleBase" id="RU003707"/>
    </source>
</evidence>
<dbReference type="PROSITE" id="PS00166">
    <property type="entry name" value="ENOYL_COA_HYDRATASE"/>
    <property type="match status" value="1"/>
</dbReference>
<sequence>MVEASDDVKIEVGQVARLTICRQTRRNALSAGVVEGLIAGLAQLSDNADVRAIVLTGEGERAFCAGGDLGDQLPEGGMLGMHRARGRFAELILAMRRSPKPLIARVNGHALGGGFGLVLASDLAVAADHATFGTPEVKVGLFPMMISALIQRSLSQKHAMELMLTGDRVDAARALELGVVNEVVAAADLDDAVGALAERVAAHSPAVVGLGRQAYYATEDMSLEQALRSLHSQLTINTLAEDAAEGISAFLEKRDPQWKGQ</sequence>
<dbReference type="Gene3D" id="1.10.12.10">
    <property type="entry name" value="Lyase 2-enoyl-coa Hydratase, Chain A, domain 2"/>
    <property type="match status" value="1"/>
</dbReference>
<name>A0A5C6WYH3_9DELT</name>
<dbReference type="InterPro" id="IPR001753">
    <property type="entry name" value="Enoyl-CoA_hydra/iso"/>
</dbReference>
<comment type="caution">
    <text evidence="3">The sequence shown here is derived from an EMBL/GenBank/DDBJ whole genome shotgun (WGS) entry which is preliminary data.</text>
</comment>
<dbReference type="SUPFAM" id="SSF52096">
    <property type="entry name" value="ClpP/crotonase"/>
    <property type="match status" value="1"/>
</dbReference>
<dbReference type="RefSeq" id="WP_146974923.1">
    <property type="nucleotide sequence ID" value="NZ_VOSL01000054.1"/>
</dbReference>
<reference evidence="3 4" key="1">
    <citation type="submission" date="2019-08" db="EMBL/GenBank/DDBJ databases">
        <title>Bradymonadales sp. TMQ2.</title>
        <authorList>
            <person name="Liang Q."/>
        </authorList>
    </citation>
    <scope>NUCLEOTIDE SEQUENCE [LARGE SCALE GENOMIC DNA]</scope>
    <source>
        <strain evidence="3 4">TMQ2</strain>
    </source>
</reference>
<dbReference type="Pfam" id="PF00378">
    <property type="entry name" value="ECH_1"/>
    <property type="match status" value="1"/>
</dbReference>
<dbReference type="InterPro" id="IPR051683">
    <property type="entry name" value="Enoyl-CoA_Hydratase/Isomerase"/>
</dbReference>
<organism evidence="3 4">
    <name type="scientific">Lujinxingia vulgaris</name>
    <dbReference type="NCBI Taxonomy" id="2600176"/>
    <lineage>
        <taxon>Bacteria</taxon>
        <taxon>Deltaproteobacteria</taxon>
        <taxon>Bradymonadales</taxon>
        <taxon>Lujinxingiaceae</taxon>
        <taxon>Lujinxingia</taxon>
    </lineage>
</organism>
<dbReference type="CDD" id="cd06558">
    <property type="entry name" value="crotonase-like"/>
    <property type="match status" value="1"/>
</dbReference>
<dbReference type="GO" id="GO:0003824">
    <property type="term" value="F:catalytic activity"/>
    <property type="evidence" value="ECO:0007669"/>
    <property type="project" value="InterPro"/>
</dbReference>
<evidence type="ECO:0000313" key="4">
    <source>
        <dbReference type="Proteomes" id="UP000321046"/>
    </source>
</evidence>
<dbReference type="AlphaFoldDB" id="A0A5C6WYH3"/>
<dbReference type="Gene3D" id="3.90.226.10">
    <property type="entry name" value="2-enoyl-CoA Hydratase, Chain A, domain 1"/>
    <property type="match status" value="1"/>
</dbReference>
<evidence type="ECO:0000256" key="1">
    <source>
        <dbReference type="ARBA" id="ARBA00005254"/>
    </source>
</evidence>
<dbReference type="OrthoDB" id="5365311at2"/>
<dbReference type="PANTHER" id="PTHR42964:SF1">
    <property type="entry name" value="POLYKETIDE BIOSYNTHESIS ENOYL-COA HYDRATASE PKSH-RELATED"/>
    <property type="match status" value="1"/>
</dbReference>
<dbReference type="PANTHER" id="PTHR42964">
    <property type="entry name" value="ENOYL-COA HYDRATASE"/>
    <property type="match status" value="1"/>
</dbReference>